<protein>
    <submittedName>
        <fullName evidence="2">Uncharacterized protein</fullName>
    </submittedName>
</protein>
<dbReference type="Gene3D" id="1.20.5.340">
    <property type="match status" value="1"/>
</dbReference>
<dbReference type="EMBL" id="QDGB01000393">
    <property type="protein sequence ID" value="RQX10575.1"/>
    <property type="molecule type" value="Genomic_DNA"/>
</dbReference>
<feature type="non-terminal residue" evidence="2">
    <location>
        <position position="1"/>
    </location>
</feature>
<reference evidence="2 3" key="1">
    <citation type="submission" date="2018-04" db="EMBL/GenBank/DDBJ databases">
        <title>Micromonosporas from Atacama Desert.</title>
        <authorList>
            <person name="Carro L."/>
            <person name="Klenk H.-P."/>
            <person name="Goodfellow M."/>
        </authorList>
    </citation>
    <scope>NUCLEOTIDE SEQUENCE [LARGE SCALE GENOMIC DNA]</scope>
    <source>
        <strain evidence="2 3">LB19</strain>
    </source>
</reference>
<proteinExistence type="predicted"/>
<accession>A0A3N9XBQ8</accession>
<keyword evidence="1" id="KW-0175">Coiled coil</keyword>
<feature type="coiled-coil region" evidence="1">
    <location>
        <begin position="9"/>
        <end position="89"/>
    </location>
</feature>
<name>A0A3N9XBQ8_9ACTN</name>
<dbReference type="AlphaFoldDB" id="A0A3N9XBQ8"/>
<dbReference type="Proteomes" id="UP000278981">
    <property type="component" value="Unassembled WGS sequence"/>
</dbReference>
<evidence type="ECO:0000313" key="3">
    <source>
        <dbReference type="Proteomes" id="UP000278981"/>
    </source>
</evidence>
<gene>
    <name evidence="2" type="ORF">DDE19_32160</name>
</gene>
<evidence type="ECO:0000256" key="1">
    <source>
        <dbReference type="SAM" id="Coils"/>
    </source>
</evidence>
<sequence length="109" mass="11246">VGLPGGDRAEVAARQADEARQEAAELAARLRAELAALAAHRDTLTAELAVARQATATAEGHRTALTVRLDAAETDRDLAQRRVAQLGDQVSDLALALARLGAAAPSDAT</sequence>
<organism evidence="2 3">
    <name type="scientific">Micromonospora ureilytica</name>
    <dbReference type="NCBI Taxonomy" id="709868"/>
    <lineage>
        <taxon>Bacteria</taxon>
        <taxon>Bacillati</taxon>
        <taxon>Actinomycetota</taxon>
        <taxon>Actinomycetes</taxon>
        <taxon>Micromonosporales</taxon>
        <taxon>Micromonosporaceae</taxon>
        <taxon>Micromonospora</taxon>
    </lineage>
</organism>
<comment type="caution">
    <text evidence="2">The sequence shown here is derived from an EMBL/GenBank/DDBJ whole genome shotgun (WGS) entry which is preliminary data.</text>
</comment>
<evidence type="ECO:0000313" key="2">
    <source>
        <dbReference type="EMBL" id="RQX10575.1"/>
    </source>
</evidence>